<dbReference type="InterPro" id="IPR029052">
    <property type="entry name" value="Metallo-depent_PP-like"/>
</dbReference>
<comment type="caution">
    <text evidence="8">The sequence shown here is derived from an EMBL/GenBank/DDBJ whole genome shotgun (WGS) entry which is preliminary data.</text>
</comment>
<dbReference type="GO" id="GO:0008758">
    <property type="term" value="F:UDP-2,3-diacylglucosamine hydrolase activity"/>
    <property type="evidence" value="ECO:0007669"/>
    <property type="project" value="TreeGrafter"/>
</dbReference>
<keyword evidence="6" id="KW-0464">Manganese</keyword>
<keyword evidence="1" id="KW-1003">Cell membrane</keyword>
<dbReference type="PANTHER" id="PTHR34990:SF1">
    <property type="entry name" value="UDP-2,3-DIACYLGLUCOSAMINE HYDROLASE"/>
    <property type="match status" value="1"/>
</dbReference>
<protein>
    <submittedName>
        <fullName evidence="8">UDP-2,3-diacylglucosamine diphosphatase</fullName>
    </submittedName>
</protein>
<keyword evidence="5" id="KW-0472">Membrane</keyword>
<dbReference type="PANTHER" id="PTHR34990">
    <property type="entry name" value="UDP-2,3-DIACYLGLUCOSAMINE HYDROLASE-RELATED"/>
    <property type="match status" value="1"/>
</dbReference>
<dbReference type="GO" id="GO:0046872">
    <property type="term" value="F:metal ion binding"/>
    <property type="evidence" value="ECO:0007669"/>
    <property type="project" value="UniProtKB-KW"/>
</dbReference>
<evidence type="ECO:0000256" key="3">
    <source>
        <dbReference type="ARBA" id="ARBA00022723"/>
    </source>
</evidence>
<organism evidence="8 9">
    <name type="scientific">Candidatus Aphodosoma intestinipullorum</name>
    <dbReference type="NCBI Taxonomy" id="2840674"/>
    <lineage>
        <taxon>Bacteria</taxon>
        <taxon>Pseudomonadati</taxon>
        <taxon>Bacteroidota</taxon>
        <taxon>Bacteroidia</taxon>
        <taxon>Bacteroidales</taxon>
        <taxon>Candidatus Aphodosoma</taxon>
    </lineage>
</organism>
<reference evidence="8" key="1">
    <citation type="submission" date="2020-10" db="EMBL/GenBank/DDBJ databases">
        <authorList>
            <person name="Gilroy R."/>
        </authorList>
    </citation>
    <scope>NUCLEOTIDE SEQUENCE</scope>
    <source>
        <strain evidence="8">3924</strain>
    </source>
</reference>
<evidence type="ECO:0000256" key="2">
    <source>
        <dbReference type="ARBA" id="ARBA00022519"/>
    </source>
</evidence>
<dbReference type="InterPro" id="IPR043461">
    <property type="entry name" value="LpxH-like"/>
</dbReference>
<dbReference type="Pfam" id="PF00149">
    <property type="entry name" value="Metallophos"/>
    <property type="match status" value="1"/>
</dbReference>
<proteinExistence type="predicted"/>
<dbReference type="Proteomes" id="UP000712007">
    <property type="component" value="Unassembled WGS sequence"/>
</dbReference>
<keyword evidence="3" id="KW-0479">Metal-binding</keyword>
<dbReference type="AlphaFoldDB" id="A0A940DKH7"/>
<dbReference type="SUPFAM" id="SSF56300">
    <property type="entry name" value="Metallo-dependent phosphatases"/>
    <property type="match status" value="1"/>
</dbReference>
<evidence type="ECO:0000313" key="8">
    <source>
        <dbReference type="EMBL" id="MBO8440076.1"/>
    </source>
</evidence>
<keyword evidence="2" id="KW-0997">Cell inner membrane</keyword>
<evidence type="ECO:0000256" key="4">
    <source>
        <dbReference type="ARBA" id="ARBA00022801"/>
    </source>
</evidence>
<evidence type="ECO:0000256" key="1">
    <source>
        <dbReference type="ARBA" id="ARBA00022475"/>
    </source>
</evidence>
<dbReference type="GO" id="GO:0016020">
    <property type="term" value="C:membrane"/>
    <property type="evidence" value="ECO:0007669"/>
    <property type="project" value="GOC"/>
</dbReference>
<feature type="domain" description="Calcineurin-like phosphoesterase" evidence="7">
    <location>
        <begin position="1"/>
        <end position="209"/>
    </location>
</feature>
<evidence type="ECO:0000256" key="5">
    <source>
        <dbReference type="ARBA" id="ARBA00023136"/>
    </source>
</evidence>
<evidence type="ECO:0000259" key="7">
    <source>
        <dbReference type="Pfam" id="PF00149"/>
    </source>
</evidence>
<keyword evidence="4" id="KW-0378">Hydrolase</keyword>
<reference evidence="8" key="2">
    <citation type="journal article" date="2021" name="PeerJ">
        <title>Extensive microbial diversity within the chicken gut microbiome revealed by metagenomics and culture.</title>
        <authorList>
            <person name="Gilroy R."/>
            <person name="Ravi A."/>
            <person name="Getino M."/>
            <person name="Pursley I."/>
            <person name="Horton D.L."/>
            <person name="Alikhan N.F."/>
            <person name="Baker D."/>
            <person name="Gharbi K."/>
            <person name="Hall N."/>
            <person name="Watson M."/>
            <person name="Adriaenssens E.M."/>
            <person name="Foster-Nyarko E."/>
            <person name="Jarju S."/>
            <person name="Secka A."/>
            <person name="Antonio M."/>
            <person name="Oren A."/>
            <person name="Chaudhuri R.R."/>
            <person name="La Ragione R."/>
            <person name="Hildebrand F."/>
            <person name="Pallen M.J."/>
        </authorList>
    </citation>
    <scope>NUCLEOTIDE SEQUENCE</scope>
    <source>
        <strain evidence="8">3924</strain>
    </source>
</reference>
<dbReference type="EMBL" id="JADIMV010000093">
    <property type="protein sequence ID" value="MBO8440076.1"/>
    <property type="molecule type" value="Genomic_DNA"/>
</dbReference>
<dbReference type="InterPro" id="IPR004843">
    <property type="entry name" value="Calcineurin-like_PHP"/>
</dbReference>
<accession>A0A940DKH7</accession>
<name>A0A940DKH7_9BACT</name>
<dbReference type="Gene3D" id="3.60.21.10">
    <property type="match status" value="1"/>
</dbReference>
<gene>
    <name evidence="8" type="ORF">IAC51_05435</name>
</gene>
<evidence type="ECO:0000256" key="6">
    <source>
        <dbReference type="ARBA" id="ARBA00023211"/>
    </source>
</evidence>
<dbReference type="CDD" id="cd07398">
    <property type="entry name" value="MPP_YbbF-LpxH"/>
    <property type="match status" value="1"/>
</dbReference>
<sequence>MKYYFLSDAHLGSLTVSDPAAHQAKFIGWLEMAAADGDAIFLLGDIFDFWFEFPKAIPEGYDAVIETIRRTVQRGVEVHFFCGNHDQWTFGYLESHCGVKLHRKEFVTQLCGKTFFMHHGHGLGEMSRATRRLNALFESRISRWLFRYLMPPRAAWSFGYKWSERNRLRHSEHDGVFLGENNEPQVIFAKHYSAEHPGTDYIVMGHRHIELNLMLATGTQLVILGDFFSLFTYAVFDGKDISLETYL</sequence>
<dbReference type="GO" id="GO:0009245">
    <property type="term" value="P:lipid A biosynthetic process"/>
    <property type="evidence" value="ECO:0007669"/>
    <property type="project" value="TreeGrafter"/>
</dbReference>
<evidence type="ECO:0000313" key="9">
    <source>
        <dbReference type="Proteomes" id="UP000712007"/>
    </source>
</evidence>